<name>A0A512HXW7_9ACTN</name>
<evidence type="ECO:0000313" key="5">
    <source>
        <dbReference type="Proteomes" id="UP000321769"/>
    </source>
</evidence>
<keyword evidence="5" id="KW-1185">Reference proteome</keyword>
<evidence type="ECO:0000313" key="4">
    <source>
        <dbReference type="EMBL" id="GEO90230.1"/>
    </source>
</evidence>
<evidence type="ECO:0000256" key="1">
    <source>
        <dbReference type="SAM" id="MobiDB-lite"/>
    </source>
</evidence>
<feature type="region of interest" description="Disordered" evidence="1">
    <location>
        <begin position="152"/>
        <end position="256"/>
    </location>
</feature>
<keyword evidence="2" id="KW-0472">Membrane</keyword>
<keyword evidence="3" id="KW-0732">Signal</keyword>
<dbReference type="EMBL" id="BJZQ01000015">
    <property type="protein sequence ID" value="GEO90230.1"/>
    <property type="molecule type" value="Genomic_DNA"/>
</dbReference>
<protein>
    <recommendedName>
        <fullName evidence="6">Gram-positive cocci surface proteins LPxTG domain-containing protein</fullName>
    </recommendedName>
</protein>
<evidence type="ECO:0000256" key="3">
    <source>
        <dbReference type="SAM" id="SignalP"/>
    </source>
</evidence>
<sequence length="285" mass="27231">MRLRLVRALAAVLLGTAAGVVGATAPAHAAACAAGTGVTVVVGSSVGCDADGGGRAADNFAAAGHSLKYASRAPGFVCRVDGAPASDPCVDAAPADAYWGLFWADGKSGSWVYSSLGVTALKVPTGGAVAFVFQDSSSKRFPSVKPPVAVPAAAAPTAGSSDAGTGTRDRTKGSKDSPSKSSGAREEPAAGGAAVPAPTSPSAAATTAPMATPSTPATPATPSATATPAAGDAARAAGGSAESVRPLGAEAEESGTSPAALVAAGVVVALLAAGGGIVWRRRRGV</sequence>
<feature type="compositionally biased region" description="Low complexity" evidence="1">
    <location>
        <begin position="189"/>
        <end position="241"/>
    </location>
</feature>
<dbReference type="Proteomes" id="UP000321769">
    <property type="component" value="Unassembled WGS sequence"/>
</dbReference>
<feature type="signal peptide" evidence="3">
    <location>
        <begin position="1"/>
        <end position="29"/>
    </location>
</feature>
<proteinExistence type="predicted"/>
<accession>A0A512HXW7</accession>
<organism evidence="4 5">
    <name type="scientific">Aeromicrobium flavum</name>
    <dbReference type="NCBI Taxonomy" id="416568"/>
    <lineage>
        <taxon>Bacteria</taxon>
        <taxon>Bacillati</taxon>
        <taxon>Actinomycetota</taxon>
        <taxon>Actinomycetes</taxon>
        <taxon>Propionibacteriales</taxon>
        <taxon>Nocardioidaceae</taxon>
        <taxon>Aeromicrobium</taxon>
    </lineage>
</organism>
<evidence type="ECO:0008006" key="6">
    <source>
        <dbReference type="Google" id="ProtNLM"/>
    </source>
</evidence>
<feature type="transmembrane region" description="Helical" evidence="2">
    <location>
        <begin position="259"/>
        <end position="279"/>
    </location>
</feature>
<dbReference type="AlphaFoldDB" id="A0A512HXW7"/>
<evidence type="ECO:0000256" key="2">
    <source>
        <dbReference type="SAM" id="Phobius"/>
    </source>
</evidence>
<feature type="compositionally biased region" description="Basic and acidic residues" evidence="1">
    <location>
        <begin position="167"/>
        <end position="188"/>
    </location>
</feature>
<dbReference type="RefSeq" id="WP_146828093.1">
    <property type="nucleotide sequence ID" value="NZ_BAAAYQ010000005.1"/>
</dbReference>
<feature type="compositionally biased region" description="Low complexity" evidence="1">
    <location>
        <begin position="152"/>
        <end position="166"/>
    </location>
</feature>
<comment type="caution">
    <text evidence="4">The sequence shown here is derived from an EMBL/GenBank/DDBJ whole genome shotgun (WGS) entry which is preliminary data.</text>
</comment>
<keyword evidence="2" id="KW-1133">Transmembrane helix</keyword>
<feature type="chain" id="PRO_5021824825" description="Gram-positive cocci surface proteins LPxTG domain-containing protein" evidence="3">
    <location>
        <begin position="30"/>
        <end position="285"/>
    </location>
</feature>
<gene>
    <name evidence="4" type="ORF">AFL01nite_25570</name>
</gene>
<keyword evidence="2" id="KW-0812">Transmembrane</keyword>
<dbReference type="OrthoDB" id="4401005at2"/>
<reference evidence="4 5" key="1">
    <citation type="submission" date="2019-07" db="EMBL/GenBank/DDBJ databases">
        <title>Whole genome shotgun sequence of Aeromicrobium flavum NBRC 107625.</title>
        <authorList>
            <person name="Hosoyama A."/>
            <person name="Uohara A."/>
            <person name="Ohji S."/>
            <person name="Ichikawa N."/>
        </authorList>
    </citation>
    <scope>NUCLEOTIDE SEQUENCE [LARGE SCALE GENOMIC DNA]</scope>
    <source>
        <strain evidence="4 5">NBRC 107625</strain>
    </source>
</reference>